<evidence type="ECO:0000259" key="2">
    <source>
        <dbReference type="Pfam" id="PF26130"/>
    </source>
</evidence>
<comment type="caution">
    <text evidence="3">The sequence shown here is derived from an EMBL/GenBank/DDBJ whole genome shotgun (WGS) entry which is preliminary data.</text>
</comment>
<dbReference type="InterPro" id="IPR058594">
    <property type="entry name" value="PB1-like_dom_pln"/>
</dbReference>
<evidence type="ECO:0000313" key="3">
    <source>
        <dbReference type="EMBL" id="GER25520.1"/>
    </source>
</evidence>
<sequence>MGPPSGNLASTSGNRNDFALFLHHGGRFVTIENTKEYFGGDDSFKYELDIDRFGYFDLEEEVKNLGYSEWASLYYKIPGTFEFKIIHNDKEVMEMIAVLQTLNHYVHIYVEGGKKNEASTGKKGICAENEDDEVDNEVDNEDEHENIGKNVVCSESEKEDANDKSDSEEDINDFIDNYNIGVEDELEQPEREEPTRSSEDEVEDDDYTPDEESSSSDGLSADDLGTDDEEYLNARSERAALRKNAPPENDQHIVYTH</sequence>
<dbReference type="AlphaFoldDB" id="A0A5A7NYF7"/>
<feature type="region of interest" description="Disordered" evidence="1">
    <location>
        <begin position="116"/>
        <end position="257"/>
    </location>
</feature>
<feature type="compositionally biased region" description="Basic and acidic residues" evidence="1">
    <location>
        <begin position="188"/>
        <end position="199"/>
    </location>
</feature>
<name>A0A5A7NYF7_STRAF</name>
<gene>
    <name evidence="3" type="ORF">STAS_01110</name>
</gene>
<keyword evidence="4" id="KW-1185">Reference proteome</keyword>
<feature type="compositionally biased region" description="Acidic residues" evidence="1">
    <location>
        <begin position="128"/>
        <end position="144"/>
    </location>
</feature>
<proteinExistence type="predicted"/>
<feature type="domain" description="PB1-like" evidence="2">
    <location>
        <begin position="16"/>
        <end position="111"/>
    </location>
</feature>
<feature type="compositionally biased region" description="Basic and acidic residues" evidence="1">
    <location>
        <begin position="155"/>
        <end position="165"/>
    </location>
</feature>
<feature type="compositionally biased region" description="Acidic residues" evidence="1">
    <location>
        <begin position="200"/>
        <end position="214"/>
    </location>
</feature>
<protein>
    <submittedName>
        <fullName evidence="3">Bacteriophage SPP1 adsorption protein YueB</fullName>
    </submittedName>
</protein>
<accession>A0A5A7NYF7</accession>
<dbReference type="Proteomes" id="UP000325081">
    <property type="component" value="Unassembled WGS sequence"/>
</dbReference>
<evidence type="ECO:0000256" key="1">
    <source>
        <dbReference type="SAM" id="MobiDB-lite"/>
    </source>
</evidence>
<evidence type="ECO:0000313" key="4">
    <source>
        <dbReference type="Proteomes" id="UP000325081"/>
    </source>
</evidence>
<organism evidence="3 4">
    <name type="scientific">Striga asiatica</name>
    <name type="common">Asiatic witchweed</name>
    <name type="synonym">Buchnera asiatica</name>
    <dbReference type="NCBI Taxonomy" id="4170"/>
    <lineage>
        <taxon>Eukaryota</taxon>
        <taxon>Viridiplantae</taxon>
        <taxon>Streptophyta</taxon>
        <taxon>Embryophyta</taxon>
        <taxon>Tracheophyta</taxon>
        <taxon>Spermatophyta</taxon>
        <taxon>Magnoliopsida</taxon>
        <taxon>eudicotyledons</taxon>
        <taxon>Gunneridae</taxon>
        <taxon>Pentapetalae</taxon>
        <taxon>asterids</taxon>
        <taxon>lamiids</taxon>
        <taxon>Lamiales</taxon>
        <taxon>Orobanchaceae</taxon>
        <taxon>Buchnereae</taxon>
        <taxon>Striga</taxon>
    </lineage>
</organism>
<dbReference type="Pfam" id="PF26130">
    <property type="entry name" value="PB1-like"/>
    <property type="match status" value="1"/>
</dbReference>
<dbReference type="EMBL" id="BKCP01000225">
    <property type="protein sequence ID" value="GER25520.1"/>
    <property type="molecule type" value="Genomic_DNA"/>
</dbReference>
<reference evidence="4" key="1">
    <citation type="journal article" date="2019" name="Curr. Biol.">
        <title>Genome Sequence of Striga asiatica Provides Insight into the Evolution of Plant Parasitism.</title>
        <authorList>
            <person name="Yoshida S."/>
            <person name="Kim S."/>
            <person name="Wafula E.K."/>
            <person name="Tanskanen J."/>
            <person name="Kim Y.M."/>
            <person name="Honaas L."/>
            <person name="Yang Z."/>
            <person name="Spallek T."/>
            <person name="Conn C.E."/>
            <person name="Ichihashi Y."/>
            <person name="Cheong K."/>
            <person name="Cui S."/>
            <person name="Der J.P."/>
            <person name="Gundlach H."/>
            <person name="Jiao Y."/>
            <person name="Hori C."/>
            <person name="Ishida J.K."/>
            <person name="Kasahara H."/>
            <person name="Kiba T."/>
            <person name="Kim M.S."/>
            <person name="Koo N."/>
            <person name="Laohavisit A."/>
            <person name="Lee Y.H."/>
            <person name="Lumba S."/>
            <person name="McCourt P."/>
            <person name="Mortimer J.C."/>
            <person name="Mutuku J.M."/>
            <person name="Nomura T."/>
            <person name="Sasaki-Sekimoto Y."/>
            <person name="Seto Y."/>
            <person name="Wang Y."/>
            <person name="Wakatake T."/>
            <person name="Sakakibara H."/>
            <person name="Demura T."/>
            <person name="Yamaguchi S."/>
            <person name="Yoneyama K."/>
            <person name="Manabe R.I."/>
            <person name="Nelson D.C."/>
            <person name="Schulman A.H."/>
            <person name="Timko M.P."/>
            <person name="dePamphilis C.W."/>
            <person name="Choi D."/>
            <person name="Shirasu K."/>
        </authorList>
    </citation>
    <scope>NUCLEOTIDE SEQUENCE [LARGE SCALE GENOMIC DNA]</scope>
    <source>
        <strain evidence="4">cv. UVA1</strain>
    </source>
</reference>
<dbReference type="OrthoDB" id="914109at2759"/>